<dbReference type="PANTHER" id="PTHR30055:SF238">
    <property type="entry name" value="MYCOFACTOCIN BIOSYNTHESIS TRANSCRIPTIONAL REGULATOR MFTR-RELATED"/>
    <property type="match status" value="1"/>
</dbReference>
<evidence type="ECO:0000256" key="4">
    <source>
        <dbReference type="PROSITE-ProRule" id="PRU00335"/>
    </source>
</evidence>
<dbReference type="eggNOG" id="COG1309">
    <property type="taxonomic scope" value="Bacteria"/>
</dbReference>
<evidence type="ECO:0000256" key="2">
    <source>
        <dbReference type="ARBA" id="ARBA00023125"/>
    </source>
</evidence>
<dbReference type="EMBL" id="AEYX01000001">
    <property type="protein sequence ID" value="EGG49895.1"/>
    <property type="molecule type" value="Genomic_DNA"/>
</dbReference>
<evidence type="ECO:0000256" key="1">
    <source>
        <dbReference type="ARBA" id="ARBA00023015"/>
    </source>
</evidence>
<name>F3NA51_9ACTN</name>
<gene>
    <name evidence="6" type="ORF">SGM_0235</name>
</gene>
<keyword evidence="3" id="KW-0804">Transcription</keyword>
<reference evidence="6 7" key="1">
    <citation type="journal article" date="2011" name="J. Bacteriol.">
        <title>Draft genome sequence of the marine bacterium Streptomyces griseoaurantiacus M045, which produces novel manumycin-type antibiotics with a pABA core component.</title>
        <authorList>
            <person name="Li F."/>
            <person name="Jiang P."/>
            <person name="Zheng H."/>
            <person name="Wang S."/>
            <person name="Zhao G."/>
            <person name="Qin S."/>
            <person name="Liu Z."/>
        </authorList>
    </citation>
    <scope>NUCLEOTIDE SEQUENCE [LARGE SCALE GENOMIC DNA]</scope>
    <source>
        <strain evidence="6 7">M045</strain>
    </source>
</reference>
<dbReference type="Gene3D" id="1.10.357.10">
    <property type="entry name" value="Tetracycline Repressor, domain 2"/>
    <property type="match status" value="1"/>
</dbReference>
<dbReference type="Pfam" id="PF00440">
    <property type="entry name" value="TetR_N"/>
    <property type="match status" value="1"/>
</dbReference>
<dbReference type="InterPro" id="IPR050109">
    <property type="entry name" value="HTH-type_TetR-like_transc_reg"/>
</dbReference>
<dbReference type="PRINTS" id="PR00455">
    <property type="entry name" value="HTHTETR"/>
</dbReference>
<evidence type="ECO:0000313" key="6">
    <source>
        <dbReference type="EMBL" id="EGG49895.1"/>
    </source>
</evidence>
<evidence type="ECO:0000256" key="3">
    <source>
        <dbReference type="ARBA" id="ARBA00023163"/>
    </source>
</evidence>
<keyword evidence="7" id="KW-1185">Reference proteome</keyword>
<sequence>MGMARWEPNAAQRLATAALDLFDERGYDHTTVLDIAQRAGLAKSTFFRHFPDKRAVLFGEDTLTGPLLAALTAAPPAATPLEAVARGLDALGREVFTPERHLFVARRRAVIDAHPELQEREALKGLHLTAALTRALTDRGAPVLAAEVAAQLGALALKTAYERWSGTGGTGEFGALARQALDEVRDATTAL</sequence>
<keyword evidence="2 4" id="KW-0238">DNA-binding</keyword>
<evidence type="ECO:0000259" key="5">
    <source>
        <dbReference type="PROSITE" id="PS50977"/>
    </source>
</evidence>
<keyword evidence="1" id="KW-0805">Transcription regulation</keyword>
<organism evidence="6 7">
    <name type="scientific">Streptomyces griseoaurantiacus M045</name>
    <dbReference type="NCBI Taxonomy" id="996637"/>
    <lineage>
        <taxon>Bacteria</taxon>
        <taxon>Bacillati</taxon>
        <taxon>Actinomycetota</taxon>
        <taxon>Actinomycetes</taxon>
        <taxon>Kitasatosporales</taxon>
        <taxon>Streptomycetaceae</taxon>
        <taxon>Streptomyces</taxon>
        <taxon>Streptomyces aurantiacus group</taxon>
    </lineage>
</organism>
<dbReference type="InterPro" id="IPR009057">
    <property type="entry name" value="Homeodomain-like_sf"/>
</dbReference>
<dbReference type="InterPro" id="IPR001647">
    <property type="entry name" value="HTH_TetR"/>
</dbReference>
<dbReference type="AlphaFoldDB" id="F3NA51"/>
<dbReference type="GO" id="GO:0000976">
    <property type="term" value="F:transcription cis-regulatory region binding"/>
    <property type="evidence" value="ECO:0007669"/>
    <property type="project" value="TreeGrafter"/>
</dbReference>
<dbReference type="Proteomes" id="UP000003022">
    <property type="component" value="Unassembled WGS sequence"/>
</dbReference>
<evidence type="ECO:0000313" key="7">
    <source>
        <dbReference type="Proteomes" id="UP000003022"/>
    </source>
</evidence>
<dbReference type="STRING" id="996637.SGM_0235"/>
<comment type="caution">
    <text evidence="6">The sequence shown here is derived from an EMBL/GenBank/DDBJ whole genome shotgun (WGS) entry which is preliminary data.</text>
</comment>
<dbReference type="PANTHER" id="PTHR30055">
    <property type="entry name" value="HTH-TYPE TRANSCRIPTIONAL REGULATOR RUTR"/>
    <property type="match status" value="1"/>
</dbReference>
<dbReference type="SUPFAM" id="SSF46689">
    <property type="entry name" value="Homeodomain-like"/>
    <property type="match status" value="1"/>
</dbReference>
<feature type="domain" description="HTH tetR-type" evidence="5">
    <location>
        <begin position="8"/>
        <end position="68"/>
    </location>
</feature>
<proteinExistence type="predicted"/>
<feature type="DNA-binding region" description="H-T-H motif" evidence="4">
    <location>
        <begin position="31"/>
        <end position="50"/>
    </location>
</feature>
<accession>F3NA51</accession>
<dbReference type="GO" id="GO:0003700">
    <property type="term" value="F:DNA-binding transcription factor activity"/>
    <property type="evidence" value="ECO:0007669"/>
    <property type="project" value="TreeGrafter"/>
</dbReference>
<protein>
    <submittedName>
        <fullName evidence="6">Transcriptional regulator, TetR family</fullName>
    </submittedName>
</protein>
<dbReference type="PROSITE" id="PS50977">
    <property type="entry name" value="HTH_TETR_2"/>
    <property type="match status" value="1"/>
</dbReference>